<evidence type="ECO:0008006" key="3">
    <source>
        <dbReference type="Google" id="ProtNLM"/>
    </source>
</evidence>
<protein>
    <recommendedName>
        <fullName evidence="3">N-acetyltransferase domain-containing protein</fullName>
    </recommendedName>
</protein>
<dbReference type="Proteomes" id="UP000193317">
    <property type="component" value="Unassembled WGS sequence"/>
</dbReference>
<evidence type="ECO:0000313" key="2">
    <source>
        <dbReference type="Proteomes" id="UP000193317"/>
    </source>
</evidence>
<organism evidence="1 2">
    <name type="scientific">Mycobacterium szulgai</name>
    <dbReference type="NCBI Taxonomy" id="1787"/>
    <lineage>
        <taxon>Bacteria</taxon>
        <taxon>Bacillati</taxon>
        <taxon>Actinomycetota</taxon>
        <taxon>Actinomycetes</taxon>
        <taxon>Mycobacteriales</taxon>
        <taxon>Mycobacteriaceae</taxon>
        <taxon>Mycobacterium</taxon>
    </lineage>
</organism>
<proteinExistence type="predicted"/>
<dbReference type="AlphaFoldDB" id="A0A1X2EJ18"/>
<comment type="caution">
    <text evidence="1">The sequence shown here is derived from an EMBL/GenBank/DDBJ whole genome shotgun (WGS) entry which is preliminary data.</text>
</comment>
<dbReference type="OrthoDB" id="4717873at2"/>
<gene>
    <name evidence="1" type="ORF">AWC27_27630</name>
</gene>
<reference evidence="1 2" key="1">
    <citation type="submission" date="2016-01" db="EMBL/GenBank/DDBJ databases">
        <title>The new phylogeny of the genus Mycobacterium.</title>
        <authorList>
            <person name="Tarcisio F."/>
            <person name="Conor M."/>
            <person name="Antonella G."/>
            <person name="Elisabetta G."/>
            <person name="Giulia F.S."/>
            <person name="Sara T."/>
            <person name="Anna F."/>
            <person name="Clotilde B."/>
            <person name="Roberto B."/>
            <person name="Veronica D.S."/>
            <person name="Fabio R."/>
            <person name="Monica P."/>
            <person name="Olivier J."/>
            <person name="Enrico T."/>
            <person name="Nicola S."/>
        </authorList>
    </citation>
    <scope>NUCLEOTIDE SEQUENCE [LARGE SCALE GENOMIC DNA]</scope>
    <source>
        <strain evidence="1 2">DSM 44166</strain>
    </source>
</reference>
<sequence length="238" mass="26880">MVKTERLRSESLTPVRRKALFDRLYAVYSETMRGHTREEFEKHLLSAGDLSLTLYYGELGEFAGFAYIAIQSVEHGRKPVAAFSAGGFFRPGYHGGVAGMLFGLREAIRFKLRRPRTALGYLSRTSSPAAYQLFAKTMPRVYPNRFRQTPADIEALVRAIGERRRYAPVGDSPWVVHSDAVPRDASRLMRLVDDADARFCVQLNPRFAEGEALLIWIPLNVATIAGGLYRQVRLRLGR</sequence>
<accession>A0A1X2EJ18</accession>
<dbReference type="EMBL" id="LQPW01000082">
    <property type="protein sequence ID" value="ORX03517.1"/>
    <property type="molecule type" value="Genomic_DNA"/>
</dbReference>
<evidence type="ECO:0000313" key="1">
    <source>
        <dbReference type="EMBL" id="ORX03517.1"/>
    </source>
</evidence>
<name>A0A1X2EJ18_MYCSZ</name>
<keyword evidence="2" id="KW-1185">Reference proteome</keyword>